<dbReference type="GO" id="GO:0016787">
    <property type="term" value="F:hydrolase activity"/>
    <property type="evidence" value="ECO:0007669"/>
    <property type="project" value="UniProtKB-KW"/>
</dbReference>
<keyword evidence="3" id="KW-0378">Hydrolase</keyword>
<proteinExistence type="inferred from homology"/>
<feature type="domain" description="Amidohydrolase-related" evidence="2">
    <location>
        <begin position="4"/>
        <end position="208"/>
    </location>
</feature>
<reference evidence="3 4" key="1">
    <citation type="submission" date="2018-06" db="EMBL/GenBank/DDBJ databases">
        <authorList>
            <consortium name="Pathogen Informatics"/>
            <person name="Doyle S."/>
        </authorList>
    </citation>
    <scope>NUCLEOTIDE SEQUENCE [LARGE SCALE GENOMIC DNA]</scope>
    <source>
        <strain evidence="3 4">NCTC11544</strain>
    </source>
</reference>
<gene>
    <name evidence="3" type="ORF">NCTC11544_01707</name>
</gene>
<comment type="similarity">
    <text evidence="1">Belongs to the metallo-dependent hydrolases superfamily.</text>
</comment>
<evidence type="ECO:0000313" key="3">
    <source>
        <dbReference type="EMBL" id="SUI55393.1"/>
    </source>
</evidence>
<dbReference type="PANTHER" id="PTHR43569:SF2">
    <property type="entry name" value="AMIDOHYDROLASE-RELATED DOMAIN-CONTAINING PROTEIN"/>
    <property type="match status" value="1"/>
</dbReference>
<evidence type="ECO:0000313" key="4">
    <source>
        <dbReference type="Proteomes" id="UP000255529"/>
    </source>
</evidence>
<dbReference type="AlphaFoldDB" id="A0A379Z663"/>
<evidence type="ECO:0000259" key="2">
    <source>
        <dbReference type="Pfam" id="PF04909"/>
    </source>
</evidence>
<name>A0A379Z663_9GAMM</name>
<dbReference type="EMBL" id="UGYN01000002">
    <property type="protein sequence ID" value="SUI55393.1"/>
    <property type="molecule type" value="Genomic_DNA"/>
</dbReference>
<dbReference type="SUPFAM" id="SSF51556">
    <property type="entry name" value="Metallo-dependent hydrolases"/>
    <property type="match status" value="1"/>
</dbReference>
<protein>
    <submittedName>
        <fullName evidence="3">Predicted metal-dependent hydrolase of the TIM-barrel fold</fullName>
    </submittedName>
</protein>
<dbReference type="PANTHER" id="PTHR43569">
    <property type="entry name" value="AMIDOHYDROLASE"/>
    <property type="match status" value="1"/>
</dbReference>
<organism evidence="3 4">
    <name type="scientific">Serratia quinivorans</name>
    <dbReference type="NCBI Taxonomy" id="137545"/>
    <lineage>
        <taxon>Bacteria</taxon>
        <taxon>Pseudomonadati</taxon>
        <taxon>Pseudomonadota</taxon>
        <taxon>Gammaproteobacteria</taxon>
        <taxon>Enterobacterales</taxon>
        <taxon>Yersiniaceae</taxon>
        <taxon>Serratia</taxon>
    </lineage>
</organism>
<sequence length="216" mass="24806">MLRIDAHQHYWHYQPQRYPWISEQMAVLQQDFGPKQLDPLLERHGFDGALVVQARQCEQETQTLLAQVQQSRGVCGVVGWLDITAPQLPQRLEAWRQQPLLRGWRHLVQDEPQPDAWLALPEVRRGMQALQRHGYVYDILVTHRHLSAAAQFAAEHDDYWLVLDHLGKPDIAQGAEHWAQQIKPLAALPHVVCKLSGLITEAPGGHWQASQLLPFF</sequence>
<dbReference type="Proteomes" id="UP000255529">
    <property type="component" value="Unassembled WGS sequence"/>
</dbReference>
<dbReference type="InterPro" id="IPR052350">
    <property type="entry name" value="Metallo-dep_Lactonases"/>
</dbReference>
<dbReference type="Pfam" id="PF04909">
    <property type="entry name" value="Amidohydro_2"/>
    <property type="match status" value="1"/>
</dbReference>
<dbReference type="InterPro" id="IPR006680">
    <property type="entry name" value="Amidohydro-rel"/>
</dbReference>
<dbReference type="InterPro" id="IPR032466">
    <property type="entry name" value="Metal_Hydrolase"/>
</dbReference>
<evidence type="ECO:0000256" key="1">
    <source>
        <dbReference type="ARBA" id="ARBA00038310"/>
    </source>
</evidence>
<dbReference type="Gene3D" id="3.20.20.140">
    <property type="entry name" value="Metal-dependent hydrolases"/>
    <property type="match status" value="1"/>
</dbReference>
<accession>A0A379Z663</accession>